<dbReference type="Proteomes" id="UP000009138">
    <property type="component" value="Unassembled WGS sequence"/>
</dbReference>
<dbReference type="RefSeq" id="XP_067514922.1">
    <property type="nucleotide sequence ID" value="XM_067658821.1"/>
</dbReference>
<sequence length="108" mass="12540">MFLGHNIILINTILINSFSSNTMSRETKIKARLMAKNNYEYKDQNSNCFGCYLSLWCNKHQRRPKELTLAKKKKIADGTSSVENVKRENVTRCYKFIAKAVDILYQQG</sequence>
<dbReference type="InParanoid" id="I1BTJ6"/>
<evidence type="ECO:0000313" key="2">
    <source>
        <dbReference type="Proteomes" id="UP000009138"/>
    </source>
</evidence>
<evidence type="ECO:0000313" key="1">
    <source>
        <dbReference type="EMBL" id="EIE79526.1"/>
    </source>
</evidence>
<keyword evidence="2" id="KW-1185">Reference proteome</keyword>
<dbReference type="VEuPathDB" id="FungiDB:RO3G_04231"/>
<gene>
    <name evidence="1" type="ORF">RO3G_04231</name>
</gene>
<protein>
    <submittedName>
        <fullName evidence="1">Uncharacterized protein</fullName>
    </submittedName>
</protein>
<dbReference type="GeneID" id="93611202"/>
<dbReference type="EMBL" id="CH476734">
    <property type="protein sequence ID" value="EIE79526.1"/>
    <property type="molecule type" value="Genomic_DNA"/>
</dbReference>
<dbReference type="AlphaFoldDB" id="I1BTJ6"/>
<proteinExistence type="predicted"/>
<organism evidence="1 2">
    <name type="scientific">Rhizopus delemar (strain RA 99-880 / ATCC MYA-4621 / FGSC 9543 / NRRL 43880)</name>
    <name type="common">Mucormycosis agent</name>
    <name type="synonym">Rhizopus arrhizus var. delemar</name>
    <dbReference type="NCBI Taxonomy" id="246409"/>
    <lineage>
        <taxon>Eukaryota</taxon>
        <taxon>Fungi</taxon>
        <taxon>Fungi incertae sedis</taxon>
        <taxon>Mucoromycota</taxon>
        <taxon>Mucoromycotina</taxon>
        <taxon>Mucoromycetes</taxon>
        <taxon>Mucorales</taxon>
        <taxon>Mucorineae</taxon>
        <taxon>Rhizopodaceae</taxon>
        <taxon>Rhizopus</taxon>
    </lineage>
</organism>
<reference evidence="1 2" key="1">
    <citation type="journal article" date="2009" name="PLoS Genet.">
        <title>Genomic analysis of the basal lineage fungus Rhizopus oryzae reveals a whole-genome duplication.</title>
        <authorList>
            <person name="Ma L.-J."/>
            <person name="Ibrahim A.S."/>
            <person name="Skory C."/>
            <person name="Grabherr M.G."/>
            <person name="Burger G."/>
            <person name="Butler M."/>
            <person name="Elias M."/>
            <person name="Idnurm A."/>
            <person name="Lang B.F."/>
            <person name="Sone T."/>
            <person name="Abe A."/>
            <person name="Calvo S.E."/>
            <person name="Corrochano L.M."/>
            <person name="Engels R."/>
            <person name="Fu J."/>
            <person name="Hansberg W."/>
            <person name="Kim J.-M."/>
            <person name="Kodira C.D."/>
            <person name="Koehrsen M.J."/>
            <person name="Liu B."/>
            <person name="Miranda-Saavedra D."/>
            <person name="O'Leary S."/>
            <person name="Ortiz-Castellanos L."/>
            <person name="Poulter R."/>
            <person name="Rodriguez-Romero J."/>
            <person name="Ruiz-Herrera J."/>
            <person name="Shen Y.-Q."/>
            <person name="Zeng Q."/>
            <person name="Galagan J."/>
            <person name="Birren B.W."/>
            <person name="Cuomo C.A."/>
            <person name="Wickes B.L."/>
        </authorList>
    </citation>
    <scope>NUCLEOTIDE SEQUENCE [LARGE SCALE GENOMIC DNA]</scope>
    <source>
        <strain evidence="2">RA 99-880 / ATCC MYA-4621 / FGSC 9543 / NRRL 43880</strain>
    </source>
</reference>
<accession>I1BTJ6</accession>
<name>I1BTJ6_RHIO9</name>